<organism evidence="16 17">
    <name type="scientific">Kalanchoe fedtschenkoi</name>
    <name type="common">Lavender scallops</name>
    <name type="synonym">South American air plant</name>
    <dbReference type="NCBI Taxonomy" id="63787"/>
    <lineage>
        <taxon>Eukaryota</taxon>
        <taxon>Viridiplantae</taxon>
        <taxon>Streptophyta</taxon>
        <taxon>Embryophyta</taxon>
        <taxon>Tracheophyta</taxon>
        <taxon>Spermatophyta</taxon>
        <taxon>Magnoliopsida</taxon>
        <taxon>eudicotyledons</taxon>
        <taxon>Gunneridae</taxon>
        <taxon>Pentapetalae</taxon>
        <taxon>Saxifragales</taxon>
        <taxon>Crassulaceae</taxon>
        <taxon>Kalanchoe</taxon>
    </lineage>
</organism>
<protein>
    <recommendedName>
        <fullName evidence="6">RBR-type E3 ubiquitin transferase</fullName>
        <ecNumber evidence="6">2.3.2.31</ecNumber>
    </recommendedName>
</protein>
<dbReference type="Pfam" id="PF21235">
    <property type="entry name" value="UBA_ARI1"/>
    <property type="match status" value="1"/>
</dbReference>
<evidence type="ECO:0000256" key="11">
    <source>
        <dbReference type="ARBA" id="ARBA00022786"/>
    </source>
</evidence>
<dbReference type="GO" id="GO:0061630">
    <property type="term" value="F:ubiquitin protein ligase activity"/>
    <property type="evidence" value="ECO:0007669"/>
    <property type="project" value="UniProtKB-EC"/>
</dbReference>
<dbReference type="InterPro" id="IPR031127">
    <property type="entry name" value="E3_UB_ligase_RBR"/>
</dbReference>
<keyword evidence="7" id="KW-0808">Transferase</keyword>
<feature type="domain" description="RING-type" evidence="14">
    <location>
        <begin position="123"/>
        <end position="168"/>
    </location>
</feature>
<evidence type="ECO:0000256" key="10">
    <source>
        <dbReference type="ARBA" id="ARBA00022771"/>
    </source>
</evidence>
<dbReference type="PROSITE" id="PS51873">
    <property type="entry name" value="TRIAD"/>
    <property type="match status" value="1"/>
</dbReference>
<name>A0A7N0T0Z0_KALFE</name>
<dbReference type="CDD" id="cd20346">
    <property type="entry name" value="BRcat_RBR_ANKIB1"/>
    <property type="match status" value="1"/>
</dbReference>
<reference evidence="16" key="1">
    <citation type="submission" date="2021-01" db="UniProtKB">
        <authorList>
            <consortium name="EnsemblPlants"/>
        </authorList>
    </citation>
    <scope>IDENTIFICATION</scope>
</reference>
<evidence type="ECO:0000259" key="14">
    <source>
        <dbReference type="PROSITE" id="PS50089"/>
    </source>
</evidence>
<dbReference type="Gramene" id="Kaladp0016s0283.1.v1.1">
    <property type="protein sequence ID" value="Kaladp0016s0283.1.v1.1"/>
    <property type="gene ID" value="Kaladp0016s0283.v1.1"/>
</dbReference>
<dbReference type="InterPro" id="IPR044066">
    <property type="entry name" value="TRIAD_supradom"/>
</dbReference>
<dbReference type="UniPathway" id="UPA00143"/>
<evidence type="ECO:0000256" key="8">
    <source>
        <dbReference type="ARBA" id="ARBA00022723"/>
    </source>
</evidence>
<dbReference type="InterPro" id="IPR048962">
    <property type="entry name" value="ARIH1-like_UBL"/>
</dbReference>
<dbReference type="PANTHER" id="PTHR11685">
    <property type="entry name" value="RBR FAMILY RING FINGER AND IBR DOMAIN-CONTAINING"/>
    <property type="match status" value="1"/>
</dbReference>
<comment type="function">
    <text evidence="3">Might act as an E3 ubiquitin-protein ligase, or as part of E3 complex, which accepts ubiquitin from specific E2 ubiquitin-conjugating enzymes and then transfers it to substrates.</text>
</comment>
<keyword evidence="11" id="KW-0833">Ubl conjugation pathway</keyword>
<evidence type="ECO:0000313" key="16">
    <source>
        <dbReference type="EnsemblPlants" id="Kaladp0016s0283.1.v1.1"/>
    </source>
</evidence>
<comment type="catalytic activity">
    <reaction evidence="1">
        <text>[E2 ubiquitin-conjugating enzyme]-S-ubiquitinyl-L-cysteine + [acceptor protein]-L-lysine = [E2 ubiquitin-conjugating enzyme]-L-cysteine + [acceptor protein]-N(6)-ubiquitinyl-L-lysine.</text>
        <dbReference type="EC" id="2.3.2.31"/>
    </reaction>
</comment>
<dbReference type="EC" id="2.3.2.31" evidence="6"/>
<comment type="cofactor">
    <cofactor evidence="2">
        <name>Zn(2+)</name>
        <dbReference type="ChEBI" id="CHEBI:29105"/>
    </cofactor>
</comment>
<keyword evidence="8" id="KW-0479">Metal-binding</keyword>
<dbReference type="Pfam" id="PF19422">
    <property type="entry name" value="Ariadne"/>
    <property type="match status" value="1"/>
</dbReference>
<dbReference type="Gene3D" id="3.30.40.10">
    <property type="entry name" value="Zinc/RING finger domain, C3HC4 (zinc finger)"/>
    <property type="match status" value="1"/>
</dbReference>
<keyword evidence="10 13" id="KW-0863">Zinc-finger</keyword>
<evidence type="ECO:0000256" key="12">
    <source>
        <dbReference type="ARBA" id="ARBA00022833"/>
    </source>
</evidence>
<evidence type="ECO:0000256" key="7">
    <source>
        <dbReference type="ARBA" id="ARBA00022679"/>
    </source>
</evidence>
<dbReference type="FunFam" id="1.20.120.1750:FF:000013">
    <property type="entry name" value="RBR-type E3 ubiquitin transferase"/>
    <property type="match status" value="1"/>
</dbReference>
<keyword evidence="12" id="KW-0862">Zinc</keyword>
<evidence type="ECO:0000313" key="17">
    <source>
        <dbReference type="Proteomes" id="UP000594263"/>
    </source>
</evidence>
<dbReference type="FunFam" id="3.30.40.10:FF:000019">
    <property type="entry name" value="RBR-type E3 ubiquitin transferase"/>
    <property type="match status" value="1"/>
</dbReference>
<dbReference type="PROSITE" id="PS50089">
    <property type="entry name" value="ZF_RING_2"/>
    <property type="match status" value="1"/>
</dbReference>
<evidence type="ECO:0000256" key="9">
    <source>
        <dbReference type="ARBA" id="ARBA00022737"/>
    </source>
</evidence>
<feature type="domain" description="RING-type" evidence="15">
    <location>
        <begin position="119"/>
        <end position="334"/>
    </location>
</feature>
<comment type="similarity">
    <text evidence="5">Belongs to the RBR family. Ariadne subfamily.</text>
</comment>
<evidence type="ECO:0000256" key="4">
    <source>
        <dbReference type="ARBA" id="ARBA00004906"/>
    </source>
</evidence>
<dbReference type="Proteomes" id="UP000594263">
    <property type="component" value="Unplaced"/>
</dbReference>
<evidence type="ECO:0000256" key="2">
    <source>
        <dbReference type="ARBA" id="ARBA00001947"/>
    </source>
</evidence>
<dbReference type="InterPro" id="IPR001841">
    <property type="entry name" value="Znf_RING"/>
</dbReference>
<evidence type="ECO:0000256" key="5">
    <source>
        <dbReference type="ARBA" id="ARBA00005884"/>
    </source>
</evidence>
<dbReference type="AlphaFoldDB" id="A0A7N0T0Z0"/>
<evidence type="ECO:0000256" key="3">
    <source>
        <dbReference type="ARBA" id="ARBA00003976"/>
    </source>
</evidence>
<dbReference type="InterPro" id="IPR013083">
    <property type="entry name" value="Znf_RING/FYVE/PHD"/>
</dbReference>
<dbReference type="CDD" id="cd16773">
    <property type="entry name" value="RING-HC_RBR_TRIAD1"/>
    <property type="match status" value="1"/>
</dbReference>
<keyword evidence="17" id="KW-1185">Reference proteome</keyword>
<dbReference type="Gene3D" id="1.20.120.1750">
    <property type="match status" value="1"/>
</dbReference>
<evidence type="ECO:0000256" key="1">
    <source>
        <dbReference type="ARBA" id="ARBA00001798"/>
    </source>
</evidence>
<dbReference type="Pfam" id="PF01485">
    <property type="entry name" value="IBR"/>
    <property type="match status" value="2"/>
</dbReference>
<comment type="pathway">
    <text evidence="4">Protein modification; protein ubiquitination.</text>
</comment>
<evidence type="ECO:0000256" key="6">
    <source>
        <dbReference type="ARBA" id="ARBA00012251"/>
    </source>
</evidence>
<dbReference type="SMART" id="SM00647">
    <property type="entry name" value="IBR"/>
    <property type="match status" value="2"/>
</dbReference>
<proteinExistence type="inferred from homology"/>
<evidence type="ECO:0000256" key="13">
    <source>
        <dbReference type="PROSITE-ProRule" id="PRU00175"/>
    </source>
</evidence>
<keyword evidence="9" id="KW-0677">Repeat</keyword>
<accession>A0A7N0T0Z0</accession>
<sequence length="528" mass="59917">MTEFGYVSSDGDDCFLSDLESVDGAENEVEEVEIPTRKAPCCQIINKECLMAAQRDDLSRVMDLLAVRECHARTLLIYYRWDVEKLFSEYVENGLASLCSKIGLRMSAENSSSDSSLASSVRCDICMEDDVPGTSASQMDCGHRFCDDCWAAHFTVKINEGQSKSIMCMAEGCNVICDEAIVAKLVSKSHPALAKKFQNHLLESYIVDNKMVKWCPSVPHCGNAIRAEDDEVCEVECACGLQFCFSCSAETHSPCSCLMWKLWKKKCQDESETVKYLAAHTKPCPKCHKFVEKNGGCNFVRCVCGQPFCWLCGGATGLLHTNTYITNHSCGRYEEQAKKSKLAKSELHRYLHYSSRYKAHQDSLKLENTLTYALKKKSSALESTEPNQVRDFSWLATGLHRLFRSRQVLSYSYPFAYFMFGDDLFKGEMGKEEREIKQRLFEDQQQQFEENVERLSHLLNRPFDQYDEGKVSELRMQIVEYSALTDSLCRKMYECVENDLLGPLQSGAHSIAPYRSRGVERASELMTS</sequence>
<dbReference type="InterPro" id="IPR045840">
    <property type="entry name" value="Ariadne"/>
</dbReference>
<dbReference type="GO" id="GO:0008270">
    <property type="term" value="F:zinc ion binding"/>
    <property type="evidence" value="ECO:0007669"/>
    <property type="project" value="UniProtKB-KW"/>
</dbReference>
<dbReference type="EnsemblPlants" id="Kaladp0016s0283.1.v1.1">
    <property type="protein sequence ID" value="Kaladp0016s0283.1.v1.1"/>
    <property type="gene ID" value="Kaladp0016s0283.v1.1"/>
</dbReference>
<dbReference type="InterPro" id="IPR002867">
    <property type="entry name" value="IBR_dom"/>
</dbReference>
<dbReference type="SUPFAM" id="SSF57850">
    <property type="entry name" value="RING/U-box"/>
    <property type="match status" value="3"/>
</dbReference>
<evidence type="ECO:0000259" key="15">
    <source>
        <dbReference type="PROSITE" id="PS51873"/>
    </source>
</evidence>
<dbReference type="CDD" id="cd22586">
    <property type="entry name" value="Rcat_RBR_ARI1-like"/>
    <property type="match status" value="1"/>
</dbReference>
<dbReference type="GO" id="GO:0016567">
    <property type="term" value="P:protein ubiquitination"/>
    <property type="evidence" value="ECO:0007669"/>
    <property type="project" value="UniProtKB-UniPathway"/>
</dbReference>